<evidence type="ECO:0000256" key="4">
    <source>
        <dbReference type="ARBA" id="ARBA00023136"/>
    </source>
</evidence>
<comment type="caution">
    <text evidence="7">The sequence shown here is derived from an EMBL/GenBank/DDBJ whole genome shotgun (WGS) entry which is preliminary data.</text>
</comment>
<evidence type="ECO:0000313" key="8">
    <source>
        <dbReference type="Proteomes" id="UP000655868"/>
    </source>
</evidence>
<dbReference type="PANTHER" id="PTHR11730:SF60">
    <property type="entry name" value="RH50, ISOFORM D"/>
    <property type="match status" value="1"/>
</dbReference>
<feature type="transmembrane region" description="Helical" evidence="5">
    <location>
        <begin position="385"/>
        <end position="411"/>
    </location>
</feature>
<dbReference type="Pfam" id="PF00909">
    <property type="entry name" value="Ammonium_transp"/>
    <property type="match status" value="1"/>
</dbReference>
<dbReference type="RefSeq" id="WP_199700878.1">
    <property type="nucleotide sequence ID" value="NZ_JAEMNV010000001.1"/>
</dbReference>
<keyword evidence="8" id="KW-1185">Reference proteome</keyword>
<name>A0A934NLA4_9NOCA</name>
<comment type="subcellular location">
    <subcellularLocation>
        <location evidence="1">Membrane</location>
        <topology evidence="1">Multi-pass membrane protein</topology>
    </subcellularLocation>
</comment>
<dbReference type="GO" id="GO:0097272">
    <property type="term" value="P:ammonium homeostasis"/>
    <property type="evidence" value="ECO:0007669"/>
    <property type="project" value="TreeGrafter"/>
</dbReference>
<feature type="transmembrane region" description="Helical" evidence="5">
    <location>
        <begin position="346"/>
        <end position="365"/>
    </location>
</feature>
<feature type="transmembrane region" description="Helical" evidence="5">
    <location>
        <begin position="313"/>
        <end position="334"/>
    </location>
</feature>
<keyword evidence="4 5" id="KW-0472">Membrane</keyword>
<sequence length="461" mass="48448">MYEDQVSIGAQLTTILYVVGVIAIMLALAGVILFDAGLSRSGNVMHTLIQKLAAAFVAAAGMSIVGFAIWDWQFNQAFGVSNGLSKAIGDWWLGGPNINTLPQNIDPAVVPGADSYHAFFAIFILFAAFLAALLAGAVIERVKTMPLALVALVFGALVVPFGGYLVYGPVGPLSNAGTHDFGGSFFYILLGCWALVLVWRAKPRVGVFSGTSAVPPAPHNLVYTVVGMLLFLAGLCGYVLVNGFLVPGAGYFGITLNDSGMGIVVTNLMMAFAASAMGGLLTWKISNNPFFFLVAPVSGWIGVAGLIDVVKPWQAGVTAFFAPLIVLAGYKLMIRLKLDDPKVVPLTLGPAIYSALMTAIFASGVKQGGYFGLEGDYAFQHASIGLVQQLIGVGVFLALGLVSALVVVVAVEKTVGLRDPRVDEGLDGQLDRAVIGLAAYSEHTDSVRRDDPTADEVTLVR</sequence>
<evidence type="ECO:0000256" key="1">
    <source>
        <dbReference type="ARBA" id="ARBA00004141"/>
    </source>
</evidence>
<feature type="transmembrane region" description="Helical" evidence="5">
    <location>
        <begin position="179"/>
        <end position="199"/>
    </location>
</feature>
<feature type="transmembrane region" description="Helical" evidence="5">
    <location>
        <begin position="261"/>
        <end position="283"/>
    </location>
</feature>
<feature type="domain" description="Ammonium transporter AmtB-like" evidence="6">
    <location>
        <begin position="18"/>
        <end position="427"/>
    </location>
</feature>
<gene>
    <name evidence="7" type="ORF">JGU71_00225</name>
</gene>
<reference evidence="7" key="1">
    <citation type="submission" date="2020-12" db="EMBL/GenBank/DDBJ databases">
        <title>Antrihabitans popcorni sp. nov. and Antrihabitans auranticaus sp. nov., isolated from a larva cave.</title>
        <authorList>
            <person name="Lee S.D."/>
            <person name="Kim I.S."/>
        </authorList>
    </citation>
    <scope>NUCLEOTIDE SEQUENCE</scope>
    <source>
        <strain evidence="7">YC3-6</strain>
    </source>
</reference>
<evidence type="ECO:0000256" key="2">
    <source>
        <dbReference type="ARBA" id="ARBA00022692"/>
    </source>
</evidence>
<evidence type="ECO:0000256" key="5">
    <source>
        <dbReference type="SAM" id="Phobius"/>
    </source>
</evidence>
<feature type="transmembrane region" description="Helical" evidence="5">
    <location>
        <begin position="290"/>
        <end position="307"/>
    </location>
</feature>
<dbReference type="Proteomes" id="UP000655868">
    <property type="component" value="Unassembled WGS sequence"/>
</dbReference>
<feature type="transmembrane region" description="Helical" evidence="5">
    <location>
        <begin position="146"/>
        <end position="167"/>
    </location>
</feature>
<dbReference type="GO" id="GO:0005886">
    <property type="term" value="C:plasma membrane"/>
    <property type="evidence" value="ECO:0007669"/>
    <property type="project" value="TreeGrafter"/>
</dbReference>
<keyword evidence="3 5" id="KW-1133">Transmembrane helix</keyword>
<dbReference type="InterPro" id="IPR029020">
    <property type="entry name" value="Ammonium/urea_transptr"/>
</dbReference>
<dbReference type="Gene3D" id="1.10.3430.10">
    <property type="entry name" value="Ammonium transporter AmtB like domains"/>
    <property type="match status" value="1"/>
</dbReference>
<dbReference type="SUPFAM" id="SSF111352">
    <property type="entry name" value="Ammonium transporter"/>
    <property type="match status" value="1"/>
</dbReference>
<dbReference type="EMBL" id="JAEMNV010000001">
    <property type="protein sequence ID" value="MBJ8337296.1"/>
    <property type="molecule type" value="Genomic_DNA"/>
</dbReference>
<feature type="transmembrane region" description="Helical" evidence="5">
    <location>
        <begin position="220"/>
        <end position="241"/>
    </location>
</feature>
<keyword evidence="2 5" id="KW-0812">Transmembrane</keyword>
<dbReference type="GO" id="GO:0008519">
    <property type="term" value="F:ammonium channel activity"/>
    <property type="evidence" value="ECO:0007669"/>
    <property type="project" value="InterPro"/>
</dbReference>
<proteinExistence type="predicted"/>
<evidence type="ECO:0000259" key="6">
    <source>
        <dbReference type="Pfam" id="PF00909"/>
    </source>
</evidence>
<organism evidence="7 8">
    <name type="scientific">Antrihabitans stalagmiti</name>
    <dbReference type="NCBI Taxonomy" id="2799499"/>
    <lineage>
        <taxon>Bacteria</taxon>
        <taxon>Bacillati</taxon>
        <taxon>Actinomycetota</taxon>
        <taxon>Actinomycetes</taxon>
        <taxon>Mycobacteriales</taxon>
        <taxon>Nocardiaceae</taxon>
        <taxon>Antrihabitans</taxon>
    </lineage>
</organism>
<dbReference type="InterPro" id="IPR024041">
    <property type="entry name" value="NH4_transpt_AmtB-like_dom"/>
</dbReference>
<evidence type="ECO:0000313" key="7">
    <source>
        <dbReference type="EMBL" id="MBJ8337296.1"/>
    </source>
</evidence>
<protein>
    <submittedName>
        <fullName evidence="7">Ammonium transporter</fullName>
    </submittedName>
</protein>
<dbReference type="AlphaFoldDB" id="A0A934NLA4"/>
<dbReference type="PANTHER" id="PTHR11730">
    <property type="entry name" value="AMMONIUM TRANSPORTER"/>
    <property type="match status" value="1"/>
</dbReference>
<accession>A0A934NLA4</accession>
<feature type="transmembrane region" description="Helical" evidence="5">
    <location>
        <begin position="116"/>
        <end position="139"/>
    </location>
</feature>
<feature type="transmembrane region" description="Helical" evidence="5">
    <location>
        <begin position="15"/>
        <end position="36"/>
    </location>
</feature>
<feature type="transmembrane region" description="Helical" evidence="5">
    <location>
        <begin position="48"/>
        <end position="70"/>
    </location>
</feature>
<evidence type="ECO:0000256" key="3">
    <source>
        <dbReference type="ARBA" id="ARBA00022989"/>
    </source>
</evidence>